<dbReference type="HOGENOM" id="CLU_074410_1_0_1"/>
<keyword evidence="4 5" id="KW-0808">Transferase</keyword>
<evidence type="ECO:0000256" key="3">
    <source>
        <dbReference type="ARBA" id="ARBA00022603"/>
    </source>
</evidence>
<dbReference type="InterPro" id="IPR019369">
    <property type="entry name" value="Efm5/EEF1AKMT1"/>
</dbReference>
<dbReference type="KEGG" id="lth:KLTH0E08294g"/>
<keyword evidence="2 5" id="KW-0963">Cytoplasm</keyword>
<proteinExistence type="inferred from homology"/>
<reference evidence="7 8" key="1">
    <citation type="journal article" date="2009" name="Genome Res.">
        <title>Comparative genomics of protoploid Saccharomycetaceae.</title>
        <authorList>
            <consortium name="The Genolevures Consortium"/>
            <person name="Souciet J.-L."/>
            <person name="Dujon B."/>
            <person name="Gaillardin C."/>
            <person name="Johnston M."/>
            <person name="Baret P.V."/>
            <person name="Cliften P."/>
            <person name="Sherman D.J."/>
            <person name="Weissenbach J."/>
            <person name="Westhof E."/>
            <person name="Wincker P."/>
            <person name="Jubin C."/>
            <person name="Poulain J."/>
            <person name="Barbe V."/>
            <person name="Segurens B."/>
            <person name="Artiguenave F."/>
            <person name="Anthouard V."/>
            <person name="Vacherie B."/>
            <person name="Val M.-E."/>
            <person name="Fulton R.S."/>
            <person name="Minx P."/>
            <person name="Wilson R."/>
            <person name="Durrens P."/>
            <person name="Jean G."/>
            <person name="Marck C."/>
            <person name="Martin T."/>
            <person name="Nikolski M."/>
            <person name="Rolland T."/>
            <person name="Seret M.-L."/>
            <person name="Casaregola S."/>
            <person name="Despons L."/>
            <person name="Fairhead C."/>
            <person name="Fischer G."/>
            <person name="Lafontaine I."/>
            <person name="Leh V."/>
            <person name="Lemaire M."/>
            <person name="de Montigny J."/>
            <person name="Neuveglise C."/>
            <person name="Thierry A."/>
            <person name="Blanc-Lenfle I."/>
            <person name="Bleykasten C."/>
            <person name="Diffels J."/>
            <person name="Fritsch E."/>
            <person name="Frangeul L."/>
            <person name="Goeffon A."/>
            <person name="Jauniaux N."/>
            <person name="Kachouri-Lafond R."/>
            <person name="Payen C."/>
            <person name="Potier S."/>
            <person name="Pribylova L."/>
            <person name="Ozanne C."/>
            <person name="Richard G.-F."/>
            <person name="Sacerdot C."/>
            <person name="Straub M.-L."/>
            <person name="Talla E."/>
        </authorList>
    </citation>
    <scope>NUCLEOTIDE SEQUENCE [LARGE SCALE GENOMIC DNA]</scope>
    <source>
        <strain evidence="8">ATCC 56472 / CBS 6340 / NRRL Y-8284</strain>
    </source>
</reference>
<protein>
    <recommendedName>
        <fullName evidence="5">Protein-lysine N-methyltransferase EFM5</fullName>
        <ecNumber evidence="5">2.1.1.-</ecNumber>
    </recommendedName>
    <alternativeName>
        <fullName evidence="5">Elongation factor methyltransferase 5</fullName>
    </alternativeName>
</protein>
<feature type="coiled-coil region" evidence="6">
    <location>
        <begin position="20"/>
        <end position="47"/>
    </location>
</feature>
<dbReference type="RefSeq" id="XP_002553838.1">
    <property type="nucleotide sequence ID" value="XM_002553792.1"/>
</dbReference>
<evidence type="ECO:0000256" key="2">
    <source>
        <dbReference type="ARBA" id="ARBA00022490"/>
    </source>
</evidence>
<dbReference type="GO" id="GO:0016279">
    <property type="term" value="F:protein-lysine N-methyltransferase activity"/>
    <property type="evidence" value="ECO:0007669"/>
    <property type="project" value="UniProtKB-UniRule"/>
</dbReference>
<comment type="function">
    <text evidence="5">S-adenosyl-L-methionine-dependent protein-lysine N-methyltransferase that trimethylates elongation factor 1-alpha at 'Lys-79'.</text>
</comment>
<organism evidence="7 8">
    <name type="scientific">Lachancea thermotolerans (strain ATCC 56472 / CBS 6340 / NRRL Y-8284)</name>
    <name type="common">Yeast</name>
    <name type="synonym">Kluyveromyces thermotolerans</name>
    <dbReference type="NCBI Taxonomy" id="559295"/>
    <lineage>
        <taxon>Eukaryota</taxon>
        <taxon>Fungi</taxon>
        <taxon>Dikarya</taxon>
        <taxon>Ascomycota</taxon>
        <taxon>Saccharomycotina</taxon>
        <taxon>Saccharomycetes</taxon>
        <taxon>Saccharomycetales</taxon>
        <taxon>Saccharomycetaceae</taxon>
        <taxon>Lachancea</taxon>
    </lineage>
</organism>
<evidence type="ECO:0000256" key="5">
    <source>
        <dbReference type="HAMAP-Rule" id="MF_03187"/>
    </source>
</evidence>
<dbReference type="STRING" id="559295.C5DHZ0"/>
<sequence>MEDVELSLSPEALKALLEFQQEEEEREKKLKSLYADAEKKFEEVKAQEGMRVFKEDWQLSQFWYDEETANNLAQALLEGANENTVIAILSAPSVYVAISKMSPSCVPTKHIYLFEYDKRFEVLAGSEHFCFYDYTNPLEFPASLDGKVHRILIDPPFLNKPCQTKCKLQLQVLHLTSVLTFHQVGVTANKLLAKANDCGEQERRIMISTGERMAEVVSETYPGTRKTTFTPSHANGLSNEFECYANFEWRGWKFK</sequence>
<dbReference type="FunCoup" id="C5DHZ0">
    <property type="interactions" value="315"/>
</dbReference>
<dbReference type="GeneID" id="8291998"/>
<dbReference type="Proteomes" id="UP000002036">
    <property type="component" value="Chromosome E"/>
</dbReference>
<keyword evidence="8" id="KW-1185">Reference proteome</keyword>
<comment type="similarity">
    <text evidence="5">Belongs to the class I-like SAM-binding methyltransferase superfamily. EFM5 family.</text>
</comment>
<evidence type="ECO:0000256" key="4">
    <source>
        <dbReference type="ARBA" id="ARBA00022679"/>
    </source>
</evidence>
<evidence type="ECO:0000256" key="1">
    <source>
        <dbReference type="ARBA" id="ARBA00004496"/>
    </source>
</evidence>
<dbReference type="HAMAP" id="MF_03187">
    <property type="entry name" value="Methyltr_EFM5"/>
    <property type="match status" value="1"/>
</dbReference>
<dbReference type="GO" id="GO:0005737">
    <property type="term" value="C:cytoplasm"/>
    <property type="evidence" value="ECO:0007669"/>
    <property type="project" value="UniProtKB-SubCell"/>
</dbReference>
<dbReference type="InParanoid" id="C5DHZ0"/>
<dbReference type="GO" id="GO:0032259">
    <property type="term" value="P:methylation"/>
    <property type="evidence" value="ECO:0007669"/>
    <property type="project" value="UniProtKB-KW"/>
</dbReference>
<dbReference type="OMA" id="CNFRPEH"/>
<accession>C5DHZ0</accession>
<evidence type="ECO:0000313" key="8">
    <source>
        <dbReference type="Proteomes" id="UP000002036"/>
    </source>
</evidence>
<dbReference type="PANTHER" id="PTHR13200:SF0">
    <property type="entry name" value="EEF1A LYSINE METHYLTRANSFERASE 1"/>
    <property type="match status" value="1"/>
</dbReference>
<gene>
    <name evidence="5" type="primary">EFM5</name>
    <name evidence="7" type="ordered locus">KLTH0E08294g</name>
</gene>
<comment type="subcellular location">
    <subcellularLocation>
        <location evidence="1 5">Cytoplasm</location>
    </subcellularLocation>
</comment>
<keyword evidence="6" id="KW-0175">Coiled coil</keyword>
<dbReference type="EC" id="2.1.1.-" evidence="5"/>
<evidence type="ECO:0000313" key="7">
    <source>
        <dbReference type="EMBL" id="CAR23401.1"/>
    </source>
</evidence>
<name>C5DHZ0_LACTC</name>
<dbReference type="PANTHER" id="PTHR13200">
    <property type="entry name" value="EEF1A LYSINE METHYLTRANSFERASE 1"/>
    <property type="match status" value="1"/>
</dbReference>
<dbReference type="OrthoDB" id="206354at2759"/>
<keyword evidence="3 5" id="KW-0489">Methyltransferase</keyword>
<dbReference type="AlphaFoldDB" id="C5DHZ0"/>
<dbReference type="EMBL" id="CU928169">
    <property type="protein sequence ID" value="CAR23401.1"/>
    <property type="molecule type" value="Genomic_DNA"/>
</dbReference>
<dbReference type="eggNOG" id="KOG3350">
    <property type="taxonomic scope" value="Eukaryota"/>
</dbReference>
<evidence type="ECO:0000256" key="6">
    <source>
        <dbReference type="SAM" id="Coils"/>
    </source>
</evidence>
<dbReference type="InterPro" id="IPR041370">
    <property type="entry name" value="Mlase_EEF1AKMT1/ZCCHC4"/>
</dbReference>
<dbReference type="Pfam" id="PF10237">
    <property type="entry name" value="N6-adenineMlase"/>
    <property type="match status" value="1"/>
</dbReference>